<protein>
    <recommendedName>
        <fullName evidence="4">Gliding motility-associated C-terminal domain-containing protein</fullName>
    </recommendedName>
</protein>
<feature type="chain" id="PRO_5015731511" description="Gliding motility-associated C-terminal domain-containing protein" evidence="1">
    <location>
        <begin position="32"/>
        <end position="524"/>
    </location>
</feature>
<gene>
    <name evidence="2" type="ORF">DCC81_18720</name>
</gene>
<dbReference type="OrthoDB" id="7794186at2"/>
<dbReference type="EMBL" id="QCYK01000002">
    <property type="protein sequence ID" value="PUZ26259.1"/>
    <property type="molecule type" value="Genomic_DNA"/>
</dbReference>
<proteinExistence type="predicted"/>
<dbReference type="InterPro" id="IPR026341">
    <property type="entry name" value="T9SS_type_B"/>
</dbReference>
<evidence type="ECO:0000313" key="2">
    <source>
        <dbReference type="EMBL" id="PUZ26259.1"/>
    </source>
</evidence>
<comment type="caution">
    <text evidence="2">The sequence shown here is derived from an EMBL/GenBank/DDBJ whole genome shotgun (WGS) entry which is preliminary data.</text>
</comment>
<reference evidence="2 3" key="1">
    <citation type="submission" date="2018-04" db="EMBL/GenBank/DDBJ databases">
        <title>Chitinophaga fuyangensis sp. nov., isolated from soil in a chemical factory.</title>
        <authorList>
            <person name="Chen K."/>
        </authorList>
    </citation>
    <scope>NUCLEOTIDE SEQUENCE [LARGE SCALE GENOMIC DNA]</scope>
    <source>
        <strain evidence="2 3">LY-1</strain>
    </source>
</reference>
<evidence type="ECO:0008006" key="4">
    <source>
        <dbReference type="Google" id="ProtNLM"/>
    </source>
</evidence>
<name>A0A2T7BIY8_9BACT</name>
<evidence type="ECO:0000256" key="1">
    <source>
        <dbReference type="SAM" id="SignalP"/>
    </source>
</evidence>
<dbReference type="InterPro" id="IPR025667">
    <property type="entry name" value="SprB_repeat"/>
</dbReference>
<dbReference type="Proteomes" id="UP000244450">
    <property type="component" value="Unassembled WGS sequence"/>
</dbReference>
<keyword evidence="1" id="KW-0732">Signal</keyword>
<sequence length="524" mass="56449">MKAISAGLARRLFPLCCWLGILLSATIQSDAQDVSITNPSLEGPVHIGDPPPPWVRVGKTPDTQPGIAGISLSASDGKTYVGAIFSNGWQEAFSQQLSGTLRAGHVYTMSFDLAYPPRYAENILCAGSFAVWAGNSLGEKAETLWVSHAFYNTEWKRFTATFQPKHDYSYLTVGPYLEMSCGKGYYTGALVDNLSGNIREVPVVTISSRATCRDFNSGEASVNVVSGVGPYNYEWEQTGLRSAHAAHLAAGGYTVRVRSANGTDTVMSVNVGQIDLQTTASVIDASCYGLPDGQVSLQPSGGNAPYTYSYDGGRTFSDNAVLKGAMAGSYNIKVKDAWGCGIAMDGIVVNQPEGLRITDLKNFPTSCRESNDGKILLTATGGTAPYLYKVNGESWQGDSAFINLAPGTYTYQVSDGHNCTVQGSTEITRDEVTCAVIIPTAFSPNGDGKNDVFRLWMHDAVTSYRLTVYNRWGSMVFATSDPGMGWDGMDHGRKAEIGQYLWMVTYTNGKNQAMKQTGSLSLIR</sequence>
<dbReference type="AlphaFoldDB" id="A0A2T7BIY8"/>
<organism evidence="2 3">
    <name type="scientific">Chitinophaga parva</name>
    <dbReference type="NCBI Taxonomy" id="2169414"/>
    <lineage>
        <taxon>Bacteria</taxon>
        <taxon>Pseudomonadati</taxon>
        <taxon>Bacteroidota</taxon>
        <taxon>Chitinophagia</taxon>
        <taxon>Chitinophagales</taxon>
        <taxon>Chitinophagaceae</taxon>
        <taxon>Chitinophaga</taxon>
    </lineage>
</organism>
<dbReference type="Pfam" id="PF13573">
    <property type="entry name" value="SprB"/>
    <property type="match status" value="3"/>
</dbReference>
<keyword evidence="3" id="KW-1185">Reference proteome</keyword>
<feature type="signal peptide" evidence="1">
    <location>
        <begin position="1"/>
        <end position="31"/>
    </location>
</feature>
<dbReference type="Pfam" id="PF13585">
    <property type="entry name" value="CHU_C"/>
    <property type="match status" value="1"/>
</dbReference>
<accession>A0A2T7BIY8</accession>
<evidence type="ECO:0000313" key="3">
    <source>
        <dbReference type="Proteomes" id="UP000244450"/>
    </source>
</evidence>
<dbReference type="NCBIfam" id="TIGR04131">
    <property type="entry name" value="Bac_Flav_CTERM"/>
    <property type="match status" value="1"/>
</dbReference>
<dbReference type="Gene3D" id="2.60.120.260">
    <property type="entry name" value="Galactose-binding domain-like"/>
    <property type="match status" value="1"/>
</dbReference>